<proteinExistence type="predicted"/>
<dbReference type="AlphaFoldDB" id="A0A0U0WBJ0"/>
<evidence type="ECO:0000256" key="1">
    <source>
        <dbReference type="SAM" id="MobiDB-lite"/>
    </source>
</evidence>
<sequence>MSRRWAMWSRVVHSSRTAGGRGGLPAADLAQVVEFLCGPSAFALLVQDSGDRRAQLDQQLHVQGGVIEPFGGQRAPGPVGRAVALDQSEPEEPFDHGRQVHPVESGQPPGELGVVERGWPHAHLREARQVLVGGVQDPFVVAQHLGDGPQRGQRVGAVADRVDQHGAGAGAPDLDQVRAVGVAEPRGPLGVDGERPVPAAEQPRGRLDLADGDRQRRNPVGGTQQRRGFGLGSLDCGFAHVRRVTASRGR</sequence>
<feature type="region of interest" description="Disordered" evidence="1">
    <location>
        <begin position="184"/>
        <end position="232"/>
    </location>
</feature>
<accession>A0A0U0WBJ0</accession>
<evidence type="ECO:0000313" key="3">
    <source>
        <dbReference type="Proteomes" id="UP000198875"/>
    </source>
</evidence>
<reference evidence="2 3" key="1">
    <citation type="submission" date="2015-03" db="EMBL/GenBank/DDBJ databases">
        <authorList>
            <person name="Murphy D."/>
        </authorList>
    </citation>
    <scope>NUCLEOTIDE SEQUENCE [LARGE SCALE GENOMIC DNA]</scope>
    <source>
        <strain evidence="2 3">DSM 44277</strain>
    </source>
</reference>
<dbReference type="EMBL" id="CSTD01000004">
    <property type="protein sequence ID" value="CPR12406.1"/>
    <property type="molecule type" value="Genomic_DNA"/>
</dbReference>
<name>A0A0U0WBJ0_MYCBE</name>
<organism evidence="2 3">
    <name type="scientific">Mycobacterium bohemicum DSM 44277</name>
    <dbReference type="NCBI Taxonomy" id="1236609"/>
    <lineage>
        <taxon>Bacteria</taxon>
        <taxon>Bacillati</taxon>
        <taxon>Actinomycetota</taxon>
        <taxon>Actinomycetes</taxon>
        <taxon>Mycobacteriales</taxon>
        <taxon>Mycobacteriaceae</taxon>
        <taxon>Mycobacterium</taxon>
    </lineage>
</organism>
<evidence type="ECO:0000313" key="2">
    <source>
        <dbReference type="EMBL" id="CPR12406.1"/>
    </source>
</evidence>
<dbReference type="Proteomes" id="UP000198875">
    <property type="component" value="Unassembled WGS sequence"/>
</dbReference>
<feature type="compositionally biased region" description="Basic and acidic residues" evidence="1">
    <location>
        <begin position="203"/>
        <end position="216"/>
    </location>
</feature>
<protein>
    <submittedName>
        <fullName evidence="2">Uncharacterized protein</fullName>
    </submittedName>
</protein>
<gene>
    <name evidence="2" type="ORF">BN971_03705</name>
</gene>